<dbReference type="EMBL" id="DWXE01000011">
    <property type="protein sequence ID" value="HJB90583.1"/>
    <property type="molecule type" value="Genomic_DNA"/>
</dbReference>
<evidence type="ECO:0000256" key="5">
    <source>
        <dbReference type="ARBA" id="ARBA00022679"/>
    </source>
</evidence>
<evidence type="ECO:0000256" key="3">
    <source>
        <dbReference type="ARBA" id="ARBA00012438"/>
    </source>
</evidence>
<gene>
    <name evidence="10" type="ORF">H9763_03830</name>
</gene>
<reference evidence="10" key="2">
    <citation type="submission" date="2021-04" db="EMBL/GenBank/DDBJ databases">
        <authorList>
            <person name="Gilroy R."/>
        </authorList>
    </citation>
    <scope>NUCLEOTIDE SEQUENCE</scope>
    <source>
        <strain evidence="10">USAMLcec3-2134</strain>
    </source>
</reference>
<name>A0A9D2MPJ2_9FIRM</name>
<dbReference type="FunFam" id="1.10.287.130:FF:000001">
    <property type="entry name" value="Two-component sensor histidine kinase"/>
    <property type="match status" value="1"/>
</dbReference>
<dbReference type="Pfam" id="PF02518">
    <property type="entry name" value="HATPase_c"/>
    <property type="match status" value="1"/>
</dbReference>
<keyword evidence="8" id="KW-1133">Transmembrane helix</keyword>
<evidence type="ECO:0000256" key="4">
    <source>
        <dbReference type="ARBA" id="ARBA00022553"/>
    </source>
</evidence>
<feature type="transmembrane region" description="Helical" evidence="8">
    <location>
        <begin position="12"/>
        <end position="34"/>
    </location>
</feature>
<comment type="catalytic activity">
    <reaction evidence="1">
        <text>ATP + protein L-histidine = ADP + protein N-phospho-L-histidine.</text>
        <dbReference type="EC" id="2.7.13.3"/>
    </reaction>
</comment>
<evidence type="ECO:0000313" key="10">
    <source>
        <dbReference type="EMBL" id="HJB90583.1"/>
    </source>
</evidence>
<comment type="subcellular location">
    <subcellularLocation>
        <location evidence="2">Membrane</location>
    </subcellularLocation>
</comment>
<protein>
    <recommendedName>
        <fullName evidence="3">histidine kinase</fullName>
        <ecNumber evidence="3">2.7.13.3</ecNumber>
    </recommendedName>
</protein>
<evidence type="ECO:0000256" key="7">
    <source>
        <dbReference type="ARBA" id="ARBA00023012"/>
    </source>
</evidence>
<dbReference type="CDD" id="cd00082">
    <property type="entry name" value="HisKA"/>
    <property type="match status" value="1"/>
</dbReference>
<dbReference type="InterPro" id="IPR050351">
    <property type="entry name" value="BphY/WalK/GraS-like"/>
</dbReference>
<accession>A0A9D2MPJ2</accession>
<dbReference type="PROSITE" id="PS50109">
    <property type="entry name" value="HIS_KIN"/>
    <property type="match status" value="1"/>
</dbReference>
<dbReference type="Gene3D" id="3.30.565.10">
    <property type="entry name" value="Histidine kinase-like ATPase, C-terminal domain"/>
    <property type="match status" value="1"/>
</dbReference>
<evidence type="ECO:0000256" key="8">
    <source>
        <dbReference type="SAM" id="Phobius"/>
    </source>
</evidence>
<dbReference type="SMART" id="SM00388">
    <property type="entry name" value="HisKA"/>
    <property type="match status" value="1"/>
</dbReference>
<dbReference type="GO" id="GO:0004721">
    <property type="term" value="F:phosphoprotein phosphatase activity"/>
    <property type="evidence" value="ECO:0007669"/>
    <property type="project" value="TreeGrafter"/>
</dbReference>
<evidence type="ECO:0000256" key="2">
    <source>
        <dbReference type="ARBA" id="ARBA00004370"/>
    </source>
</evidence>
<evidence type="ECO:0000256" key="1">
    <source>
        <dbReference type="ARBA" id="ARBA00000085"/>
    </source>
</evidence>
<keyword evidence="4" id="KW-0597">Phosphoprotein</keyword>
<feature type="domain" description="Histidine kinase" evidence="9">
    <location>
        <begin position="189"/>
        <end position="406"/>
    </location>
</feature>
<reference evidence="10" key="1">
    <citation type="journal article" date="2021" name="PeerJ">
        <title>Extensive microbial diversity within the chicken gut microbiome revealed by metagenomics and culture.</title>
        <authorList>
            <person name="Gilroy R."/>
            <person name="Ravi A."/>
            <person name="Getino M."/>
            <person name="Pursley I."/>
            <person name="Horton D.L."/>
            <person name="Alikhan N.F."/>
            <person name="Baker D."/>
            <person name="Gharbi K."/>
            <person name="Hall N."/>
            <person name="Watson M."/>
            <person name="Adriaenssens E.M."/>
            <person name="Foster-Nyarko E."/>
            <person name="Jarju S."/>
            <person name="Secka A."/>
            <person name="Antonio M."/>
            <person name="Oren A."/>
            <person name="Chaudhuri R.R."/>
            <person name="La Ragione R."/>
            <person name="Hildebrand F."/>
            <person name="Pallen M.J."/>
        </authorList>
    </citation>
    <scope>NUCLEOTIDE SEQUENCE</scope>
    <source>
        <strain evidence="10">USAMLcec3-2134</strain>
    </source>
</reference>
<dbReference type="PANTHER" id="PTHR45453:SF1">
    <property type="entry name" value="PHOSPHATE REGULON SENSOR PROTEIN PHOR"/>
    <property type="match status" value="1"/>
</dbReference>
<proteinExistence type="predicted"/>
<dbReference type="AlphaFoldDB" id="A0A9D2MPJ2"/>
<keyword evidence="5" id="KW-0808">Transferase</keyword>
<dbReference type="SUPFAM" id="SSF55874">
    <property type="entry name" value="ATPase domain of HSP90 chaperone/DNA topoisomerase II/histidine kinase"/>
    <property type="match status" value="1"/>
</dbReference>
<dbReference type="SUPFAM" id="SSF47384">
    <property type="entry name" value="Homodimeric domain of signal transducing histidine kinase"/>
    <property type="match status" value="1"/>
</dbReference>
<keyword evidence="7" id="KW-0902">Two-component regulatory system</keyword>
<feature type="transmembrane region" description="Helical" evidence="8">
    <location>
        <begin position="146"/>
        <end position="173"/>
    </location>
</feature>
<dbReference type="Pfam" id="PF00512">
    <property type="entry name" value="HisKA"/>
    <property type="match status" value="1"/>
</dbReference>
<keyword evidence="6 10" id="KW-0418">Kinase</keyword>
<dbReference type="GO" id="GO:0016036">
    <property type="term" value="P:cellular response to phosphate starvation"/>
    <property type="evidence" value="ECO:0007669"/>
    <property type="project" value="TreeGrafter"/>
</dbReference>
<dbReference type="Gene3D" id="1.10.287.130">
    <property type="match status" value="1"/>
</dbReference>
<dbReference type="InterPro" id="IPR036890">
    <property type="entry name" value="HATPase_C_sf"/>
</dbReference>
<dbReference type="InterPro" id="IPR036097">
    <property type="entry name" value="HisK_dim/P_sf"/>
</dbReference>
<dbReference type="Proteomes" id="UP000886883">
    <property type="component" value="Unassembled WGS sequence"/>
</dbReference>
<evidence type="ECO:0000313" key="11">
    <source>
        <dbReference type="Proteomes" id="UP000886883"/>
    </source>
</evidence>
<sequence>MKEIGRLRLKFILYNMLIVTAVIGVTFGALVSVVRQKGDRESGLALERGLSGGEEELLAEPGSSVRIPYFSVLVEPDGRVVTKAGYDPFFPDAEFRERMALLGMQAEEADGVLSGYHLRFLRREQPEGHLLVFVDTSYGDSLRSGILRYGGLACAGIWIVFLGLSCLFSGWAVKPVRDSVRQQKRFIADASHELKTPLTVITADAALLAQRCSGLSEETDRWLSHINQECAAMKKLVESLLLLAKGDACAEGKRARERLDLSGLVTEKALVFDPLFFQEGKQLETRVEEGIFVMGEGGQLAQLIQALLDNAVKYGAEGGLTEVRLERCGKKAARIWVNSQGPEIPKEKRALLFQRFYRGDPARETDGSFGLGLAIAGEAARRHGGKMGVEYKDGMNCFYAVLPLAR</sequence>
<dbReference type="GO" id="GO:0005886">
    <property type="term" value="C:plasma membrane"/>
    <property type="evidence" value="ECO:0007669"/>
    <property type="project" value="TreeGrafter"/>
</dbReference>
<dbReference type="CDD" id="cd00075">
    <property type="entry name" value="HATPase"/>
    <property type="match status" value="1"/>
</dbReference>
<dbReference type="InterPro" id="IPR003594">
    <property type="entry name" value="HATPase_dom"/>
</dbReference>
<dbReference type="SMART" id="SM00387">
    <property type="entry name" value="HATPase_c"/>
    <property type="match status" value="1"/>
</dbReference>
<evidence type="ECO:0000256" key="6">
    <source>
        <dbReference type="ARBA" id="ARBA00022777"/>
    </source>
</evidence>
<comment type="caution">
    <text evidence="10">The sequence shown here is derived from an EMBL/GenBank/DDBJ whole genome shotgun (WGS) entry which is preliminary data.</text>
</comment>
<dbReference type="InterPro" id="IPR005467">
    <property type="entry name" value="His_kinase_dom"/>
</dbReference>
<dbReference type="InterPro" id="IPR003661">
    <property type="entry name" value="HisK_dim/P_dom"/>
</dbReference>
<keyword evidence="8" id="KW-0812">Transmembrane</keyword>
<dbReference type="EC" id="2.7.13.3" evidence="3"/>
<evidence type="ECO:0000259" key="9">
    <source>
        <dbReference type="PROSITE" id="PS50109"/>
    </source>
</evidence>
<dbReference type="PANTHER" id="PTHR45453">
    <property type="entry name" value="PHOSPHATE REGULON SENSOR PROTEIN PHOR"/>
    <property type="match status" value="1"/>
</dbReference>
<keyword evidence="8" id="KW-0472">Membrane</keyword>
<organism evidence="10 11">
    <name type="scientific">Candidatus Eisenbergiella merdigallinarum</name>
    <dbReference type="NCBI Taxonomy" id="2838552"/>
    <lineage>
        <taxon>Bacteria</taxon>
        <taxon>Bacillati</taxon>
        <taxon>Bacillota</taxon>
        <taxon>Clostridia</taxon>
        <taxon>Lachnospirales</taxon>
        <taxon>Lachnospiraceae</taxon>
        <taxon>Eisenbergiella</taxon>
    </lineage>
</organism>
<dbReference type="GO" id="GO:0000155">
    <property type="term" value="F:phosphorelay sensor kinase activity"/>
    <property type="evidence" value="ECO:0007669"/>
    <property type="project" value="InterPro"/>
</dbReference>